<dbReference type="PANTHER" id="PTHR43568">
    <property type="entry name" value="P PROTEIN"/>
    <property type="match status" value="1"/>
</dbReference>
<evidence type="ECO:0000313" key="3">
    <source>
        <dbReference type="Proteomes" id="UP000187408"/>
    </source>
</evidence>
<keyword evidence="1" id="KW-1133">Transmembrane helix</keyword>
<keyword evidence="1" id="KW-0472">Membrane</keyword>
<keyword evidence="1" id="KW-0812">Transmembrane</keyword>
<gene>
    <name evidence="2" type="ORF">BLW93_02995</name>
</gene>
<dbReference type="STRING" id="1914305.BLW93_02995"/>
<feature type="transmembrane region" description="Helical" evidence="1">
    <location>
        <begin position="105"/>
        <end position="128"/>
    </location>
</feature>
<feature type="transmembrane region" description="Helical" evidence="1">
    <location>
        <begin position="266"/>
        <end position="284"/>
    </location>
</feature>
<feature type="transmembrane region" description="Helical" evidence="1">
    <location>
        <begin position="43"/>
        <end position="63"/>
    </location>
</feature>
<proteinExistence type="predicted"/>
<feature type="transmembrane region" description="Helical" evidence="1">
    <location>
        <begin position="75"/>
        <end position="93"/>
    </location>
</feature>
<dbReference type="InterPro" id="IPR031566">
    <property type="entry name" value="CitMHS_2"/>
</dbReference>
<feature type="transmembrane region" description="Helical" evidence="1">
    <location>
        <begin position="383"/>
        <end position="403"/>
    </location>
</feature>
<protein>
    <submittedName>
        <fullName evidence="2">Sodium:proton antiporter</fullName>
    </submittedName>
</protein>
<dbReference type="Pfam" id="PF16980">
    <property type="entry name" value="CitMHS_2"/>
    <property type="match status" value="1"/>
</dbReference>
<dbReference type="OrthoDB" id="9765532at2"/>
<dbReference type="Proteomes" id="UP000187408">
    <property type="component" value="Unassembled WGS sequence"/>
</dbReference>
<feature type="transmembrane region" description="Helical" evidence="1">
    <location>
        <begin position="227"/>
        <end position="246"/>
    </location>
</feature>
<dbReference type="AlphaFoldDB" id="A0A1R1MMB5"/>
<comment type="caution">
    <text evidence="2">The sequence shown here is derived from an EMBL/GenBank/DDBJ whole genome shotgun (WGS) entry which is preliminary data.</text>
</comment>
<feature type="transmembrane region" description="Helical" evidence="1">
    <location>
        <begin position="423"/>
        <end position="447"/>
    </location>
</feature>
<dbReference type="EMBL" id="MOEN01000007">
    <property type="protein sequence ID" value="OMH40893.1"/>
    <property type="molecule type" value="Genomic_DNA"/>
</dbReference>
<keyword evidence="3" id="KW-1185">Reference proteome</keyword>
<feature type="transmembrane region" description="Helical" evidence="1">
    <location>
        <begin position="12"/>
        <end position="31"/>
    </location>
</feature>
<evidence type="ECO:0000256" key="1">
    <source>
        <dbReference type="SAM" id="Phobius"/>
    </source>
</evidence>
<sequence>MVEEIGAHMPLWLTIPFAGILLSIAVLPLMAPHFWHKHFGKVSAFWAVACAIPFIAMYGGTAVHDILHTILVEYIPFLVLLGALYTIAGGIYIKGSFVGKPIFNTVLLFIGAMLASFMGTTGAAMLLVRPLIRANRWRKYKTFVIVFFIFLVANIGGALTPLGDPPLFLGFLKGVPFFFTLRLIPIWMTAVVIVLGIFFAIDSYYYAKEDKSTIPIGDEKFEILGSINFLFLLGVLVAVLLSGIVHLPKINVLGVHLYLQDVLRDIFLLVLTVLSILLTPPMVREKNEFTWFPIKEVAILFIGIFIAMIPCLKILEAGEHGPAGGLIHMLSEPYHYFWATGTLSSFLDNAPTYLTFLMTALGKFYPGVPVKIAVHKLIATHSIYLEAISAGAVFFGAITYIGNAPNFMVASIAREQGVEMPSFFGYIVKYSIPVLVTTFVILTIIFFR</sequence>
<feature type="transmembrane region" description="Helical" evidence="1">
    <location>
        <begin position="296"/>
        <end position="315"/>
    </location>
</feature>
<dbReference type="InterPro" id="IPR051475">
    <property type="entry name" value="Diverse_Ion_Transporter"/>
</dbReference>
<accession>A0A1R1MMB5</accession>
<reference evidence="2 3" key="1">
    <citation type="submission" date="2016-10" db="EMBL/GenBank/DDBJ databases">
        <title>Genome sequence of a sulfur-reducing bacterium Desulfurobacterium indicum K6013.</title>
        <authorList>
            <person name="Cao J."/>
            <person name="Shao Z."/>
            <person name="Alain K."/>
            <person name="Jebbar M."/>
        </authorList>
    </citation>
    <scope>NUCLEOTIDE SEQUENCE [LARGE SCALE GENOMIC DNA]</scope>
    <source>
        <strain evidence="2 3">K6013</strain>
    </source>
</reference>
<feature type="transmembrane region" description="Helical" evidence="1">
    <location>
        <begin position="183"/>
        <end position="206"/>
    </location>
</feature>
<dbReference type="RefSeq" id="WP_076712631.1">
    <property type="nucleotide sequence ID" value="NZ_MOEN01000007.1"/>
</dbReference>
<evidence type="ECO:0000313" key="2">
    <source>
        <dbReference type="EMBL" id="OMH40893.1"/>
    </source>
</evidence>
<name>A0A1R1MMB5_9BACT</name>
<organism evidence="2 3">
    <name type="scientific">Desulfurobacterium indicum</name>
    <dbReference type="NCBI Taxonomy" id="1914305"/>
    <lineage>
        <taxon>Bacteria</taxon>
        <taxon>Pseudomonadati</taxon>
        <taxon>Aquificota</taxon>
        <taxon>Aquificia</taxon>
        <taxon>Desulfurobacteriales</taxon>
        <taxon>Desulfurobacteriaceae</taxon>
        <taxon>Desulfurobacterium</taxon>
    </lineage>
</organism>
<dbReference type="PANTHER" id="PTHR43568:SF1">
    <property type="entry name" value="P PROTEIN"/>
    <property type="match status" value="1"/>
</dbReference>
<feature type="transmembrane region" description="Helical" evidence="1">
    <location>
        <begin position="140"/>
        <end position="163"/>
    </location>
</feature>